<reference evidence="3 4" key="1">
    <citation type="submission" date="2017-10" db="EMBL/GenBank/DDBJ databases">
        <title>Novel microbial diversity and functional potential in the marine mammal oral microbiome.</title>
        <authorList>
            <person name="Dudek N.K."/>
            <person name="Sun C.L."/>
            <person name="Burstein D."/>
            <person name="Kantor R.S."/>
            <person name="Aliaga Goltsman D.S."/>
            <person name="Bik E.M."/>
            <person name="Thomas B.C."/>
            <person name="Banfield J.F."/>
            <person name="Relman D.A."/>
        </authorList>
    </citation>
    <scope>NUCLEOTIDE SEQUENCE [LARGE SCALE GENOMIC DNA]</scope>
    <source>
        <strain evidence="3">DOLZORAL124_49_17</strain>
    </source>
</reference>
<dbReference type="InterPro" id="IPR011066">
    <property type="entry name" value="MscS_channel_C_sf"/>
</dbReference>
<dbReference type="AlphaFoldDB" id="A0A2G6E7A2"/>
<feature type="transmembrane region" description="Helical" evidence="2">
    <location>
        <begin position="262"/>
        <end position="279"/>
    </location>
</feature>
<feature type="coiled-coil region" evidence="1">
    <location>
        <begin position="171"/>
        <end position="205"/>
    </location>
</feature>
<keyword evidence="1" id="KW-0175">Coiled coil</keyword>
<dbReference type="SUPFAM" id="SSF82689">
    <property type="entry name" value="Mechanosensitive channel protein MscS (YggB), C-terminal domain"/>
    <property type="match status" value="1"/>
</dbReference>
<comment type="caution">
    <text evidence="3">The sequence shown here is derived from an EMBL/GenBank/DDBJ whole genome shotgun (WGS) entry which is preliminary data.</text>
</comment>
<proteinExistence type="predicted"/>
<evidence type="ECO:0000313" key="3">
    <source>
        <dbReference type="EMBL" id="PID57807.1"/>
    </source>
</evidence>
<keyword evidence="2" id="KW-0472">Membrane</keyword>
<dbReference type="GO" id="GO:0016020">
    <property type="term" value="C:membrane"/>
    <property type="evidence" value="ECO:0007669"/>
    <property type="project" value="InterPro"/>
</dbReference>
<gene>
    <name evidence="3" type="ORF">CSB45_06185</name>
</gene>
<feature type="transmembrane region" description="Helical" evidence="2">
    <location>
        <begin position="331"/>
        <end position="348"/>
    </location>
</feature>
<keyword evidence="2" id="KW-1133">Transmembrane helix</keyword>
<keyword evidence="2" id="KW-0812">Transmembrane</keyword>
<organism evidence="3 4">
    <name type="scientific">candidate division KSB3 bacterium</name>
    <dbReference type="NCBI Taxonomy" id="2044937"/>
    <lineage>
        <taxon>Bacteria</taxon>
        <taxon>candidate division KSB3</taxon>
    </lineage>
</organism>
<feature type="transmembrane region" description="Helical" evidence="2">
    <location>
        <begin position="300"/>
        <end position="325"/>
    </location>
</feature>
<name>A0A2G6E7A2_9BACT</name>
<dbReference type="Proteomes" id="UP000229740">
    <property type="component" value="Unassembled WGS sequence"/>
</dbReference>
<dbReference type="EMBL" id="PDPS01000025">
    <property type="protein sequence ID" value="PID57807.1"/>
    <property type="molecule type" value="Genomic_DNA"/>
</dbReference>
<evidence type="ECO:0000313" key="4">
    <source>
        <dbReference type="Proteomes" id="UP000229740"/>
    </source>
</evidence>
<sequence>MNVLWEKTMKIVWKMLSFWLGALFLSLMIDVAPLYAQLTESRKDVVPEVEAPKSEQEIKDSLSIATLRGIIQATEAVDEQLAQKNQEYHDAISGDEVVAENVKVQLLTKIEELNERRQELQQDFEGIATGVDSRKYNETPTKIFDWQQELLDMLQPIMSELKTITARPRELERLRNEVKFYQKRLSALELGIENVKRKVELAKARKLKNQLLDVKTAWEESALEIQGELAVAQYQLDERLKVEESFIKSAKETFRSFFKNRGFNLILALSSFLTVFSFMRLIQRRFYKSIQVGVKGKRPFWIRLLGVVYHLLTLFIATVALLIVLYVSGDWVLLGLALIFLFGIAWTGKQALPRFWEQTKLFLNLSTVREGERVIYNDLPWKVLSLSIYTKLHNPALKGGLIRLPLQELIGLHSRPFYKDEPWFPSQEGDLVKLADGTIGTVILQTPERVVLDILGGSHKTYPTSSFLQQNPMNYSINNFGVFVTFGLDYAHQSLITRDIPKRLENMLVEELSKEQFGQEMSQLEVRFKEAAASSLDLIIIAKFPGHLASNIFAIRRAIQRIAVDACNKYGWGIPFPQVTIHSAVPHLLQETVNQNEQSGSTGM</sequence>
<evidence type="ECO:0000256" key="1">
    <source>
        <dbReference type="SAM" id="Coils"/>
    </source>
</evidence>
<evidence type="ECO:0000256" key="2">
    <source>
        <dbReference type="SAM" id="Phobius"/>
    </source>
</evidence>
<protein>
    <submittedName>
        <fullName evidence="3">Uncharacterized protein</fullName>
    </submittedName>
</protein>
<feature type="coiled-coil region" evidence="1">
    <location>
        <begin position="103"/>
        <end position="130"/>
    </location>
</feature>
<accession>A0A2G6E7A2</accession>